<evidence type="ECO:0000256" key="3">
    <source>
        <dbReference type="ARBA" id="ARBA00023002"/>
    </source>
</evidence>
<keyword evidence="3" id="KW-0560">Oxidoreductase</keyword>
<dbReference type="SUPFAM" id="SSF51735">
    <property type="entry name" value="NAD(P)-binding Rossmann-fold domains"/>
    <property type="match status" value="1"/>
</dbReference>
<protein>
    <submittedName>
        <fullName evidence="5">Uncharacterized protein</fullName>
    </submittedName>
</protein>
<evidence type="ECO:0000256" key="4">
    <source>
        <dbReference type="SAM" id="MobiDB-lite"/>
    </source>
</evidence>
<evidence type="ECO:0000256" key="2">
    <source>
        <dbReference type="ARBA" id="ARBA00022857"/>
    </source>
</evidence>
<comment type="similarity">
    <text evidence="1">Belongs to the short-chain dehydrogenases/reductases (SDR) family.</text>
</comment>
<gene>
    <name evidence="5" type="ORF">B0T17DRAFT_614643</name>
</gene>
<proteinExistence type="inferred from homology"/>
<keyword evidence="6" id="KW-1185">Reference proteome</keyword>
<feature type="compositionally biased region" description="Basic residues" evidence="4">
    <location>
        <begin position="12"/>
        <end position="26"/>
    </location>
</feature>
<dbReference type="GO" id="GO:0016491">
    <property type="term" value="F:oxidoreductase activity"/>
    <property type="evidence" value="ECO:0007669"/>
    <property type="project" value="UniProtKB-KW"/>
</dbReference>
<evidence type="ECO:0000313" key="5">
    <source>
        <dbReference type="EMBL" id="KAK0628768.1"/>
    </source>
</evidence>
<reference evidence="5" key="1">
    <citation type="submission" date="2023-06" db="EMBL/GenBank/DDBJ databases">
        <title>Genome-scale phylogeny and comparative genomics of the fungal order Sordariales.</title>
        <authorList>
            <consortium name="Lawrence Berkeley National Laboratory"/>
            <person name="Hensen N."/>
            <person name="Bonometti L."/>
            <person name="Westerberg I."/>
            <person name="Brannstrom I.O."/>
            <person name="Guillou S."/>
            <person name="Cros-Aarteil S."/>
            <person name="Calhoun S."/>
            <person name="Haridas S."/>
            <person name="Kuo A."/>
            <person name="Mondo S."/>
            <person name="Pangilinan J."/>
            <person name="Riley R."/>
            <person name="LaButti K."/>
            <person name="Andreopoulos B."/>
            <person name="Lipzen A."/>
            <person name="Chen C."/>
            <person name="Yanf M."/>
            <person name="Daum C."/>
            <person name="Ng V."/>
            <person name="Clum A."/>
            <person name="Steindorff A."/>
            <person name="Ohm R."/>
            <person name="Martin F."/>
            <person name="Silar P."/>
            <person name="Natvig D."/>
            <person name="Lalanne C."/>
            <person name="Gautier V."/>
            <person name="Ament-velasquez S.L."/>
            <person name="Kruys A."/>
            <person name="Hutchinson M.I."/>
            <person name="Powell A.J."/>
            <person name="Barry K."/>
            <person name="Miller A.N."/>
            <person name="Grigoriev I.V."/>
            <person name="Debuchy R."/>
            <person name="Gladieux P."/>
            <person name="Thoren M.H."/>
            <person name="Johannesson H."/>
        </authorList>
    </citation>
    <scope>NUCLEOTIDE SEQUENCE</scope>
    <source>
        <strain evidence="5">SMH3391-2</strain>
    </source>
</reference>
<dbReference type="PANTHER" id="PTHR24320">
    <property type="entry name" value="RETINOL DEHYDROGENASE"/>
    <property type="match status" value="1"/>
</dbReference>
<organism evidence="5 6">
    <name type="scientific">Bombardia bombarda</name>
    <dbReference type="NCBI Taxonomy" id="252184"/>
    <lineage>
        <taxon>Eukaryota</taxon>
        <taxon>Fungi</taxon>
        <taxon>Dikarya</taxon>
        <taxon>Ascomycota</taxon>
        <taxon>Pezizomycotina</taxon>
        <taxon>Sordariomycetes</taxon>
        <taxon>Sordariomycetidae</taxon>
        <taxon>Sordariales</taxon>
        <taxon>Lasiosphaeriaceae</taxon>
        <taxon>Bombardia</taxon>
    </lineage>
</organism>
<name>A0AA39X7J3_9PEZI</name>
<accession>A0AA39X7J3</accession>
<keyword evidence="2" id="KW-0521">NADP</keyword>
<evidence type="ECO:0000313" key="6">
    <source>
        <dbReference type="Proteomes" id="UP001174934"/>
    </source>
</evidence>
<dbReference type="Gene3D" id="3.40.50.720">
    <property type="entry name" value="NAD(P)-binding Rossmann-like Domain"/>
    <property type="match status" value="1"/>
</dbReference>
<evidence type="ECO:0000256" key="1">
    <source>
        <dbReference type="ARBA" id="ARBA00006484"/>
    </source>
</evidence>
<dbReference type="Proteomes" id="UP001174934">
    <property type="component" value="Unassembled WGS sequence"/>
</dbReference>
<sequence length="229" mass="24916">MMSIPAQADLHRGRRALTRRTRLPRHRRYRLHGIPESLPPNTKTAQGPEVFVGAHCVAHLLLTHLLLPHLRAAAQSSSTSGAVRIVWCSSWLAENSSPKFGIEMDKLASGTGNNMREYAVSKAGDGILSIECGRLYGEYGILSVGLNPGNLNTNAFKGVDGLLRVVLNWVSLYNPRLGALTELYAGLSGELTMEGHQGAYIMPWGRVQESTPRQDIVDGARPVEVLGVV</sequence>
<feature type="region of interest" description="Disordered" evidence="4">
    <location>
        <begin position="1"/>
        <end position="26"/>
    </location>
</feature>
<comment type="caution">
    <text evidence="5">The sequence shown here is derived from an EMBL/GenBank/DDBJ whole genome shotgun (WGS) entry which is preliminary data.</text>
</comment>
<dbReference type="EMBL" id="JAULSR010000002">
    <property type="protein sequence ID" value="KAK0628768.1"/>
    <property type="molecule type" value="Genomic_DNA"/>
</dbReference>
<dbReference type="PANTHER" id="PTHR24320:SF236">
    <property type="entry name" value="SHORT-CHAIN DEHYDROGENASE-RELATED"/>
    <property type="match status" value="1"/>
</dbReference>
<dbReference type="AlphaFoldDB" id="A0AA39X7J3"/>
<dbReference type="InterPro" id="IPR036291">
    <property type="entry name" value="NAD(P)-bd_dom_sf"/>
</dbReference>